<sequence length="259" mass="29284">MFDYMLAVLNDTIDQRVHNDLMDFHVKTCNRVDKKINPFNFNRTLLTDGQNRMLEWSEHRFGNVKRELRNDEILHSFHRVPSSSGFSACSPLSGDVFSALINSCYGAHRSGERIIMPYPSGGALYSGQVIIYVKNISNFQPGAYHFLPLSGEIESLSALSIKVVEESLFIGKNDKFSDYDFFILYGSVITKHAAKYGYRGYRLAMLEIGSMYRNMEIACNTLELDNRVWGGFNDEALTVALGLDPRVILPVVCQLVGRS</sequence>
<dbReference type="InterPro" id="IPR020051">
    <property type="entry name" value="SagB-type_dehydrogenase"/>
</dbReference>
<dbReference type="CDD" id="cd02142">
    <property type="entry name" value="McbC_SagB-like_oxidoreductase"/>
    <property type="match status" value="1"/>
</dbReference>
<dbReference type="NCBIfam" id="TIGR03605">
    <property type="entry name" value="antibiot_sagB"/>
    <property type="match status" value="1"/>
</dbReference>
<dbReference type="InterPro" id="IPR000415">
    <property type="entry name" value="Nitroreductase-like"/>
</dbReference>
<organism evidence="1 2">
    <name type="scientific">Brenneria izadpanahii</name>
    <dbReference type="NCBI Taxonomy" id="2722756"/>
    <lineage>
        <taxon>Bacteria</taxon>
        <taxon>Pseudomonadati</taxon>
        <taxon>Pseudomonadota</taxon>
        <taxon>Gammaproteobacteria</taxon>
        <taxon>Enterobacterales</taxon>
        <taxon>Pectobacteriaceae</taxon>
        <taxon>Brenneria</taxon>
    </lineage>
</organism>
<dbReference type="InterPro" id="IPR052544">
    <property type="entry name" value="Bacteriocin_Proc_Enz"/>
</dbReference>
<dbReference type="RefSeq" id="WP_208227281.1">
    <property type="nucleotide sequence ID" value="NZ_CP050854.1"/>
</dbReference>
<accession>A0ABX7UZ69</accession>
<dbReference type="Gene3D" id="3.40.109.10">
    <property type="entry name" value="NADH Oxidase"/>
    <property type="match status" value="1"/>
</dbReference>
<protein>
    <submittedName>
        <fullName evidence="1">SagB/ThcOx family dehydrogenase</fullName>
    </submittedName>
</protein>
<dbReference type="EMBL" id="CP050854">
    <property type="protein sequence ID" value="QTF08943.1"/>
    <property type="molecule type" value="Genomic_DNA"/>
</dbReference>
<dbReference type="PANTHER" id="PTHR43745">
    <property type="entry name" value="NITROREDUCTASE MJ1384-RELATED"/>
    <property type="match status" value="1"/>
</dbReference>
<evidence type="ECO:0000313" key="1">
    <source>
        <dbReference type="EMBL" id="QTF08943.1"/>
    </source>
</evidence>
<dbReference type="Proteomes" id="UP000671960">
    <property type="component" value="Chromosome"/>
</dbReference>
<keyword evidence="2" id="KW-1185">Reference proteome</keyword>
<dbReference type="PANTHER" id="PTHR43745:SF2">
    <property type="entry name" value="NITROREDUCTASE MJ1384-RELATED"/>
    <property type="match status" value="1"/>
</dbReference>
<dbReference type="SUPFAM" id="SSF55469">
    <property type="entry name" value="FMN-dependent nitroreductase-like"/>
    <property type="match status" value="1"/>
</dbReference>
<name>A0ABX7UZ69_9GAMM</name>
<gene>
    <name evidence="1" type="ORF">HC231_14270</name>
</gene>
<evidence type="ECO:0000313" key="2">
    <source>
        <dbReference type="Proteomes" id="UP000671960"/>
    </source>
</evidence>
<reference evidence="1 2" key="1">
    <citation type="submission" date="2020-03" db="EMBL/GenBank/DDBJ databases">
        <authorList>
            <person name="Bakhshi Ganjeh M."/>
        </authorList>
    </citation>
    <scope>NUCLEOTIDE SEQUENCE [LARGE SCALE GENOMIC DNA]</scope>
    <source>
        <strain evidence="2">Iran 50</strain>
    </source>
</reference>
<proteinExistence type="predicted"/>